<name>A0AA36BQP6_OCTVU</name>
<sequence>MEMHSTAAFEVNMAEVISIDETLPFRRNTDKVLNDVVNILTMVKVPRPKRVSLCSGEEAVVNQHRLANKQD</sequence>
<organism evidence="1 2">
    <name type="scientific">Octopus vulgaris</name>
    <name type="common">Common octopus</name>
    <dbReference type="NCBI Taxonomy" id="6645"/>
    <lineage>
        <taxon>Eukaryota</taxon>
        <taxon>Metazoa</taxon>
        <taxon>Spiralia</taxon>
        <taxon>Lophotrochozoa</taxon>
        <taxon>Mollusca</taxon>
        <taxon>Cephalopoda</taxon>
        <taxon>Coleoidea</taxon>
        <taxon>Octopodiformes</taxon>
        <taxon>Octopoda</taxon>
        <taxon>Incirrata</taxon>
        <taxon>Octopodidae</taxon>
        <taxon>Octopus</taxon>
    </lineage>
</organism>
<gene>
    <name evidence="1" type="ORF">OCTVUL_1B006229</name>
</gene>
<dbReference type="AlphaFoldDB" id="A0AA36BQP6"/>
<keyword evidence="2" id="KW-1185">Reference proteome</keyword>
<evidence type="ECO:0000313" key="1">
    <source>
        <dbReference type="EMBL" id="CAI9738813.1"/>
    </source>
</evidence>
<evidence type="ECO:0000313" key="2">
    <source>
        <dbReference type="Proteomes" id="UP001162480"/>
    </source>
</evidence>
<protein>
    <submittedName>
        <fullName evidence="1">Uncharacterized protein</fullName>
    </submittedName>
</protein>
<reference evidence="1" key="1">
    <citation type="submission" date="2023-08" db="EMBL/GenBank/DDBJ databases">
        <authorList>
            <person name="Alioto T."/>
            <person name="Alioto T."/>
            <person name="Gomez Garrido J."/>
        </authorList>
    </citation>
    <scope>NUCLEOTIDE SEQUENCE</scope>
</reference>
<dbReference type="Proteomes" id="UP001162480">
    <property type="component" value="Chromosome 22"/>
</dbReference>
<proteinExistence type="predicted"/>
<dbReference type="EMBL" id="OX597835">
    <property type="protein sequence ID" value="CAI9738813.1"/>
    <property type="molecule type" value="Genomic_DNA"/>
</dbReference>
<accession>A0AA36BQP6</accession>